<accession>A0A0A8UM32</accession>
<dbReference type="InterPro" id="IPR007024">
    <property type="entry name" value="BLUF_domain"/>
</dbReference>
<dbReference type="SMART" id="SM01034">
    <property type="entry name" value="BLUF"/>
    <property type="match status" value="1"/>
</dbReference>
<evidence type="ECO:0000259" key="1">
    <source>
        <dbReference type="PROSITE" id="PS50925"/>
    </source>
</evidence>
<name>A0A0A8UM32_LEGHA</name>
<gene>
    <name evidence="2" type="ORF">LHA_0857</name>
</gene>
<dbReference type="Proteomes" id="UP000032803">
    <property type="component" value="Chromosome I"/>
</dbReference>
<dbReference type="EMBL" id="LN681225">
    <property type="protein sequence ID" value="CEK09935.1"/>
    <property type="molecule type" value="Genomic_DNA"/>
</dbReference>
<reference evidence="3" key="1">
    <citation type="submission" date="2014-09" db="EMBL/GenBank/DDBJ databases">
        <authorList>
            <person name="Gomez-Valero L."/>
        </authorList>
    </citation>
    <scope>NUCLEOTIDE SEQUENCE [LARGE SCALE GENOMIC DNA]</scope>
    <source>
        <strain evidence="3">ATCC35250</strain>
    </source>
</reference>
<dbReference type="Gene3D" id="3.30.70.100">
    <property type="match status" value="1"/>
</dbReference>
<dbReference type="SUPFAM" id="SSF54975">
    <property type="entry name" value="Acylphosphatase/BLUF domain-like"/>
    <property type="match status" value="1"/>
</dbReference>
<proteinExistence type="predicted"/>
<evidence type="ECO:0000313" key="3">
    <source>
        <dbReference type="Proteomes" id="UP000032803"/>
    </source>
</evidence>
<dbReference type="PROSITE" id="PS50925">
    <property type="entry name" value="BLUF"/>
    <property type="match status" value="1"/>
</dbReference>
<dbReference type="STRING" id="449.LHA_0857"/>
<dbReference type="PATRIC" id="fig|449.7.peg.2946"/>
<dbReference type="RefSeq" id="WP_052673575.1">
    <property type="nucleotide sequence ID" value="NZ_LN681225.1"/>
</dbReference>
<dbReference type="InterPro" id="IPR036046">
    <property type="entry name" value="Acylphosphatase-like_dom_sf"/>
</dbReference>
<dbReference type="HOGENOM" id="CLU_097099_1_1_6"/>
<keyword evidence="3" id="KW-1185">Reference proteome</keyword>
<protein>
    <recommendedName>
        <fullName evidence="1">BLUF domain-containing protein</fullName>
    </recommendedName>
</protein>
<organism evidence="2 3">
    <name type="scientific">Legionella hackeliae</name>
    <dbReference type="NCBI Taxonomy" id="449"/>
    <lineage>
        <taxon>Bacteria</taxon>
        <taxon>Pseudomonadati</taxon>
        <taxon>Pseudomonadota</taxon>
        <taxon>Gammaproteobacteria</taxon>
        <taxon>Legionellales</taxon>
        <taxon>Legionellaceae</taxon>
        <taxon>Legionella</taxon>
    </lineage>
</organism>
<evidence type="ECO:0000313" key="2">
    <source>
        <dbReference type="EMBL" id="CEK09935.1"/>
    </source>
</evidence>
<dbReference type="AlphaFoldDB" id="A0A0A8UM32"/>
<dbReference type="GO" id="GO:0009882">
    <property type="term" value="F:blue light photoreceptor activity"/>
    <property type="evidence" value="ECO:0007669"/>
    <property type="project" value="InterPro"/>
</dbReference>
<dbReference type="KEGG" id="lha:LHA_0857"/>
<feature type="domain" description="BLUF" evidence="1">
    <location>
        <begin position="1"/>
        <end position="77"/>
    </location>
</feature>
<dbReference type="Pfam" id="PF04940">
    <property type="entry name" value="BLUF"/>
    <property type="match status" value="1"/>
</dbReference>
<sequence>MSDIDHIWRISVKNNSELQIHGLLLYKKNQFIQVLEGEKKDIKKILQKIKKDKRHSEFKILGSEPIDHIHFKHWNMGYILETPQTRHILGQYFPESYAPDTLTFERAVRLLKEIANQHGVVLDIKTPLRTSD</sequence>
<dbReference type="GO" id="GO:0071949">
    <property type="term" value="F:FAD binding"/>
    <property type="evidence" value="ECO:0007669"/>
    <property type="project" value="InterPro"/>
</dbReference>